<evidence type="ECO:0000256" key="1">
    <source>
        <dbReference type="SAM" id="MobiDB-lite"/>
    </source>
</evidence>
<keyword evidence="4" id="KW-1185">Reference proteome</keyword>
<dbReference type="Proteomes" id="UP000011087">
    <property type="component" value="Unassembled WGS sequence"/>
</dbReference>
<organism evidence="2">
    <name type="scientific">Guillardia theta (strain CCMP2712)</name>
    <name type="common">Cryptophyte</name>
    <dbReference type="NCBI Taxonomy" id="905079"/>
    <lineage>
        <taxon>Eukaryota</taxon>
        <taxon>Cryptophyceae</taxon>
        <taxon>Pyrenomonadales</taxon>
        <taxon>Geminigeraceae</taxon>
        <taxon>Guillardia</taxon>
    </lineage>
</organism>
<evidence type="ECO:0000313" key="2">
    <source>
        <dbReference type="EMBL" id="EKX39598.1"/>
    </source>
</evidence>
<dbReference type="EMBL" id="JH993038">
    <property type="protein sequence ID" value="EKX39598.1"/>
    <property type="molecule type" value="Genomic_DNA"/>
</dbReference>
<reference evidence="4" key="2">
    <citation type="submission" date="2012-11" db="EMBL/GenBank/DDBJ databases">
        <authorList>
            <person name="Kuo A."/>
            <person name="Curtis B.A."/>
            <person name="Tanifuji G."/>
            <person name="Burki F."/>
            <person name="Gruber A."/>
            <person name="Irimia M."/>
            <person name="Maruyama S."/>
            <person name="Arias M.C."/>
            <person name="Ball S.G."/>
            <person name="Gile G.H."/>
            <person name="Hirakawa Y."/>
            <person name="Hopkins J.F."/>
            <person name="Rensing S.A."/>
            <person name="Schmutz J."/>
            <person name="Symeonidi A."/>
            <person name="Elias M."/>
            <person name="Eveleigh R.J."/>
            <person name="Herman E.K."/>
            <person name="Klute M.J."/>
            <person name="Nakayama T."/>
            <person name="Obornik M."/>
            <person name="Reyes-Prieto A."/>
            <person name="Armbrust E.V."/>
            <person name="Aves S.J."/>
            <person name="Beiko R.G."/>
            <person name="Coutinho P."/>
            <person name="Dacks J.B."/>
            <person name="Durnford D.G."/>
            <person name="Fast N.M."/>
            <person name="Green B.R."/>
            <person name="Grisdale C."/>
            <person name="Hempe F."/>
            <person name="Henrissat B."/>
            <person name="Hoppner M.P."/>
            <person name="Ishida K.-I."/>
            <person name="Kim E."/>
            <person name="Koreny L."/>
            <person name="Kroth P.G."/>
            <person name="Liu Y."/>
            <person name="Malik S.-B."/>
            <person name="Maier U.G."/>
            <person name="McRose D."/>
            <person name="Mock T."/>
            <person name="Neilson J.A."/>
            <person name="Onodera N.T."/>
            <person name="Poole A.M."/>
            <person name="Pritham E.J."/>
            <person name="Richards T.A."/>
            <person name="Rocap G."/>
            <person name="Roy S.W."/>
            <person name="Sarai C."/>
            <person name="Schaack S."/>
            <person name="Shirato S."/>
            <person name="Slamovits C.H."/>
            <person name="Spencer D.F."/>
            <person name="Suzuki S."/>
            <person name="Worden A.Z."/>
            <person name="Zauner S."/>
            <person name="Barry K."/>
            <person name="Bell C."/>
            <person name="Bharti A.K."/>
            <person name="Crow J.A."/>
            <person name="Grimwood J."/>
            <person name="Kramer R."/>
            <person name="Lindquist E."/>
            <person name="Lucas S."/>
            <person name="Salamov A."/>
            <person name="McFadden G.I."/>
            <person name="Lane C.E."/>
            <person name="Keeling P.J."/>
            <person name="Gray M.W."/>
            <person name="Grigoriev I.V."/>
            <person name="Archibald J.M."/>
        </authorList>
    </citation>
    <scope>NUCLEOTIDE SEQUENCE</scope>
    <source>
        <strain evidence="4">CCMP2712</strain>
    </source>
</reference>
<accession>L1ITN5</accession>
<name>L1ITN5_GUITC</name>
<proteinExistence type="predicted"/>
<feature type="region of interest" description="Disordered" evidence="1">
    <location>
        <begin position="160"/>
        <end position="397"/>
    </location>
</feature>
<dbReference type="AlphaFoldDB" id="L1ITN5"/>
<dbReference type="PaxDb" id="55529-EKX39598"/>
<feature type="compositionally biased region" description="Basic and acidic residues" evidence="1">
    <location>
        <begin position="173"/>
        <end position="183"/>
    </location>
</feature>
<protein>
    <submittedName>
        <fullName evidence="2 3">Uncharacterized protein</fullName>
    </submittedName>
</protein>
<dbReference type="RefSeq" id="XP_005826578.1">
    <property type="nucleotide sequence ID" value="XM_005826521.1"/>
</dbReference>
<sequence length="479" mass="53540">MARGVIAAGAAVVMVAFVVVMRATGRDSEGDQEQLLQWTPHTGRLTEMSRREARHHPRQDWHLHHRSFAHARGSRSAQAWAQQLLQRGSSMAEDSDRTSLVRSIATRRYSNDHNGYTSMVPESRSQENDVYSFANSISSDSTSRENKQVLPRAREQLLAQVDQADSPVPRTSAAREDKAREDTQAWSWAQEAVKRTSHPILRSSGGQPMGGAPVDERKETPVQSAWDWAQDSFARSRHHHQQHRQHLARTSAPHEVKPVKPVEPQAAKLAEPPKAAAGHAQTKSPRPARLAAARMAVTKLHHDTMKYEHDRFARRERQEEKREAEIEKEHKEEEKLADEGADAEFKEYGAISSDWISRPSSSDHLTSTSTRRSSRQQSHARALQASPKSKAGTTDSVKLADEIAQAYQRGFSAGVKTEEKLVKQAPRAVKPQTQKKLSHKTMQAKEARMQSLADNTWNDADGDFQVDGSAWGPSAGDWA</sequence>
<reference evidence="2 4" key="1">
    <citation type="journal article" date="2012" name="Nature">
        <title>Algal genomes reveal evolutionary mosaicism and the fate of nucleomorphs.</title>
        <authorList>
            <consortium name="DOE Joint Genome Institute"/>
            <person name="Curtis B.A."/>
            <person name="Tanifuji G."/>
            <person name="Burki F."/>
            <person name="Gruber A."/>
            <person name="Irimia M."/>
            <person name="Maruyama S."/>
            <person name="Arias M.C."/>
            <person name="Ball S.G."/>
            <person name="Gile G.H."/>
            <person name="Hirakawa Y."/>
            <person name="Hopkins J.F."/>
            <person name="Kuo A."/>
            <person name="Rensing S.A."/>
            <person name="Schmutz J."/>
            <person name="Symeonidi A."/>
            <person name="Elias M."/>
            <person name="Eveleigh R.J."/>
            <person name="Herman E.K."/>
            <person name="Klute M.J."/>
            <person name="Nakayama T."/>
            <person name="Obornik M."/>
            <person name="Reyes-Prieto A."/>
            <person name="Armbrust E.V."/>
            <person name="Aves S.J."/>
            <person name="Beiko R.G."/>
            <person name="Coutinho P."/>
            <person name="Dacks J.B."/>
            <person name="Durnford D.G."/>
            <person name="Fast N.M."/>
            <person name="Green B.R."/>
            <person name="Grisdale C.J."/>
            <person name="Hempel F."/>
            <person name="Henrissat B."/>
            <person name="Hoppner M.P."/>
            <person name="Ishida K."/>
            <person name="Kim E."/>
            <person name="Koreny L."/>
            <person name="Kroth P.G."/>
            <person name="Liu Y."/>
            <person name="Malik S.B."/>
            <person name="Maier U.G."/>
            <person name="McRose D."/>
            <person name="Mock T."/>
            <person name="Neilson J.A."/>
            <person name="Onodera N.T."/>
            <person name="Poole A.M."/>
            <person name="Pritham E.J."/>
            <person name="Richards T.A."/>
            <person name="Rocap G."/>
            <person name="Roy S.W."/>
            <person name="Sarai C."/>
            <person name="Schaack S."/>
            <person name="Shirato S."/>
            <person name="Slamovits C.H."/>
            <person name="Spencer D.F."/>
            <person name="Suzuki S."/>
            <person name="Worden A.Z."/>
            <person name="Zauner S."/>
            <person name="Barry K."/>
            <person name="Bell C."/>
            <person name="Bharti A.K."/>
            <person name="Crow J.A."/>
            <person name="Grimwood J."/>
            <person name="Kramer R."/>
            <person name="Lindquist E."/>
            <person name="Lucas S."/>
            <person name="Salamov A."/>
            <person name="McFadden G.I."/>
            <person name="Lane C.E."/>
            <person name="Keeling P.J."/>
            <person name="Gray M.W."/>
            <person name="Grigoriev I.V."/>
            <person name="Archibald J.M."/>
        </authorList>
    </citation>
    <scope>NUCLEOTIDE SEQUENCE</scope>
    <source>
        <strain evidence="2 4">CCMP2712</strain>
    </source>
</reference>
<feature type="compositionally biased region" description="Low complexity" evidence="1">
    <location>
        <begin position="285"/>
        <end position="296"/>
    </location>
</feature>
<feature type="region of interest" description="Disordered" evidence="1">
    <location>
        <begin position="422"/>
        <end position="479"/>
    </location>
</feature>
<evidence type="ECO:0000313" key="4">
    <source>
        <dbReference type="Proteomes" id="UP000011087"/>
    </source>
</evidence>
<feature type="compositionally biased region" description="Basic and acidic residues" evidence="1">
    <location>
        <begin position="300"/>
        <end position="347"/>
    </location>
</feature>
<feature type="compositionally biased region" description="Low complexity" evidence="1">
    <location>
        <begin position="351"/>
        <end position="386"/>
    </location>
</feature>
<feature type="region of interest" description="Disordered" evidence="1">
    <location>
        <begin position="40"/>
        <end position="61"/>
    </location>
</feature>
<evidence type="ECO:0000313" key="3">
    <source>
        <dbReference type="EnsemblProtists" id="EKX39598"/>
    </source>
</evidence>
<feature type="compositionally biased region" description="Basic residues" evidence="1">
    <location>
        <begin position="235"/>
        <end position="247"/>
    </location>
</feature>
<reference evidence="3" key="3">
    <citation type="submission" date="2015-06" db="UniProtKB">
        <authorList>
            <consortium name="EnsemblProtists"/>
        </authorList>
    </citation>
    <scope>IDENTIFICATION</scope>
</reference>
<gene>
    <name evidence="2" type="ORF">GUITHDRAFT_143379</name>
</gene>
<dbReference type="EnsemblProtists" id="EKX39598">
    <property type="protein sequence ID" value="EKX39598"/>
    <property type="gene ID" value="GUITHDRAFT_143379"/>
</dbReference>
<dbReference type="GeneID" id="17296376"/>
<dbReference type="HOGENOM" id="CLU_570447_0_0_1"/>
<feature type="compositionally biased region" description="Low complexity" evidence="1">
    <location>
        <begin position="262"/>
        <end position="277"/>
    </location>
</feature>
<feature type="compositionally biased region" description="Basic residues" evidence="1">
    <location>
        <begin position="52"/>
        <end position="61"/>
    </location>
</feature>
<dbReference type="KEGG" id="gtt:GUITHDRAFT_143379"/>